<dbReference type="InterPro" id="IPR035994">
    <property type="entry name" value="Nucleoside_phosphorylase_sf"/>
</dbReference>
<keyword evidence="1" id="KW-0677">Repeat</keyword>
<name>A0A1Q8S272_9PEZI</name>
<feature type="domain" description="GPI inositol-deacylase winged helix" evidence="2">
    <location>
        <begin position="671"/>
        <end position="757"/>
    </location>
</feature>
<dbReference type="Gene3D" id="3.40.50.1580">
    <property type="entry name" value="Nucleoside phosphorylase domain"/>
    <property type="match status" value="1"/>
</dbReference>
<dbReference type="InterPro" id="IPR027417">
    <property type="entry name" value="P-loop_NTPase"/>
</dbReference>
<dbReference type="InterPro" id="IPR055497">
    <property type="entry name" value="DUF7069"/>
</dbReference>
<evidence type="ECO:0000259" key="2">
    <source>
        <dbReference type="Pfam" id="PF22939"/>
    </source>
</evidence>
<proteinExistence type="predicted"/>
<evidence type="ECO:0000313" key="5">
    <source>
        <dbReference type="EMBL" id="OLN95506.1"/>
    </source>
</evidence>
<dbReference type="PANTHER" id="PTHR46082">
    <property type="entry name" value="ATP/GTP-BINDING PROTEIN-RELATED"/>
    <property type="match status" value="1"/>
</dbReference>
<dbReference type="OrthoDB" id="163438at2759"/>
<reference evidence="5 6" key="1">
    <citation type="submission" date="2016-11" db="EMBL/GenBank/DDBJ databases">
        <title>Draft Genome Assembly of Colletotrichum chlorophyti a pathogen of herbaceous plants.</title>
        <authorList>
            <person name="Gan P."/>
            <person name="Narusaka M."/>
            <person name="Tsushima A."/>
            <person name="Narusaka Y."/>
            <person name="Takano Y."/>
            <person name="Shirasu K."/>
        </authorList>
    </citation>
    <scope>NUCLEOTIDE SEQUENCE [LARGE SCALE GENOMIC DNA]</scope>
    <source>
        <strain evidence="5 6">NTL11</strain>
    </source>
</reference>
<dbReference type="GO" id="GO:0003824">
    <property type="term" value="F:catalytic activity"/>
    <property type="evidence" value="ECO:0007669"/>
    <property type="project" value="InterPro"/>
</dbReference>
<dbReference type="Pfam" id="PF23239">
    <property type="entry name" value="DUF7069"/>
    <property type="match status" value="1"/>
</dbReference>
<feature type="domain" description="DUF7069" evidence="3">
    <location>
        <begin position="586"/>
        <end position="646"/>
    </location>
</feature>
<evidence type="ECO:0000259" key="4">
    <source>
        <dbReference type="Pfam" id="PF24883"/>
    </source>
</evidence>
<accession>A0A1Q8S272</accession>
<comment type="caution">
    <text evidence="5">The sequence shown here is derived from an EMBL/GenBank/DDBJ whole genome shotgun (WGS) entry which is preliminary data.</text>
</comment>
<dbReference type="SUPFAM" id="SSF53167">
    <property type="entry name" value="Purine and uridine phosphorylases"/>
    <property type="match status" value="1"/>
</dbReference>
<dbReference type="InterPro" id="IPR054471">
    <property type="entry name" value="GPIID_WHD"/>
</dbReference>
<evidence type="ECO:0000256" key="1">
    <source>
        <dbReference type="ARBA" id="ARBA00022737"/>
    </source>
</evidence>
<dbReference type="InterPro" id="IPR056884">
    <property type="entry name" value="NPHP3-like_N"/>
</dbReference>
<dbReference type="Gene3D" id="3.40.50.300">
    <property type="entry name" value="P-loop containing nucleotide triphosphate hydrolases"/>
    <property type="match status" value="1"/>
</dbReference>
<dbReference type="InterPro" id="IPR036770">
    <property type="entry name" value="Ankyrin_rpt-contain_sf"/>
</dbReference>
<dbReference type="Gene3D" id="1.25.40.20">
    <property type="entry name" value="Ankyrin repeat-containing domain"/>
    <property type="match status" value="1"/>
</dbReference>
<gene>
    <name evidence="5" type="ORF">CCHL11_05136</name>
</gene>
<evidence type="ECO:0000259" key="3">
    <source>
        <dbReference type="Pfam" id="PF23239"/>
    </source>
</evidence>
<organism evidence="5 6">
    <name type="scientific">Colletotrichum chlorophyti</name>
    <dbReference type="NCBI Taxonomy" id="708187"/>
    <lineage>
        <taxon>Eukaryota</taxon>
        <taxon>Fungi</taxon>
        <taxon>Dikarya</taxon>
        <taxon>Ascomycota</taxon>
        <taxon>Pezizomycotina</taxon>
        <taxon>Sordariomycetes</taxon>
        <taxon>Hypocreomycetidae</taxon>
        <taxon>Glomerellales</taxon>
        <taxon>Glomerellaceae</taxon>
        <taxon>Colletotrichum</taxon>
    </lineage>
</organism>
<dbReference type="Pfam" id="PF22939">
    <property type="entry name" value="WHD_GPIID"/>
    <property type="match status" value="1"/>
</dbReference>
<keyword evidence="6" id="KW-1185">Reference proteome</keyword>
<dbReference type="STRING" id="708187.A0A1Q8S272"/>
<dbReference type="AlphaFoldDB" id="A0A1Q8S272"/>
<feature type="domain" description="Nephrocystin 3-like N-terminal" evidence="4">
    <location>
        <begin position="387"/>
        <end position="556"/>
    </location>
</feature>
<sequence>MTSTGARVVPQNEYTIGWVCALPCERAAAKAMLDEIHQNLVEQDPADHNSYTLGQIQNHNVVIACLPAGVYGIAPAATVAKDMLRTFKSIRFGLMVGIGGGVPTLVNDIRLGDVVVSQPLGTSGGVVQYDRGKTVQEGEVQRTGSLNAPPSVLLTALTDLQAEHLMGGSRIPHFLSEIIIKYPKMEKRFSYQGTSEDRLFRVEYDHADPDSTCEQCDGAQTIERTARDDTEPAIHYGVIASGNQVIKNGSTRNQLSKQLGGALCFEMEAAGLIQDFPCIVIRGICDYADSHKNKRWQEYAAVTAAAFAKELLSIVSPVRVLQEKPIPQLVSDPQLHKLMTGTNAAIAEQTRKHEVRYEDKIHGDCHRAFKTSNYEKFKNINPGRTLGTCKWVLGHQQYNRWQQSRCDDLLWISADPGCGKSVLSKFLIDEELRSPKAHTVCYFFFKDNEEQDSIATALCAVLHQLFHYQPQLLRHAMEAYKRNGENLNTEVDELWRILLAAATDEHAESVICVLDALDECQGGDRRKLIAFLTGFYTRRSTKSQRRSHLKFLVTSRPYQEIENSFSDIPSELPSIRLAGEESNADISQEIDLVIAEQVSRVGRKLNLNQEIQDMLHEKLLATSHRTYLWLYLVIEELYCSDKRTMKAYARNIASLPQSVENAYEKILSRHSRGRRHEAETLLHIVVGSRRPLTLAEMDVALQLATDSADARIHEDLDLDNDHLASRIRELCGLFVFINDSRVYLIHQTAKDFLVSWDHVDDSTIDICKPWKHSLENYRTAILLTQICVRYLGFQDIDDKSLSSVVEKVQSDSSGCVIFSEYPFLEYAAVHWSAHFRSMRVCDTELFNHIYQLYDDREPRYETWVSIFWKATFGDKYLRLPDTMDLAALNGHASVLSHLLDATKVDINVQNGLRRTGVSCASPEVHEKVVHLLIKKGAMITANLLELKDMLTEVNFQR</sequence>
<dbReference type="PANTHER" id="PTHR46082:SF11">
    <property type="entry name" value="AAA+ ATPASE DOMAIN-CONTAINING PROTEIN-RELATED"/>
    <property type="match status" value="1"/>
</dbReference>
<dbReference type="EMBL" id="MPGH01000035">
    <property type="protein sequence ID" value="OLN95506.1"/>
    <property type="molecule type" value="Genomic_DNA"/>
</dbReference>
<evidence type="ECO:0000313" key="6">
    <source>
        <dbReference type="Proteomes" id="UP000186583"/>
    </source>
</evidence>
<dbReference type="Pfam" id="PF24883">
    <property type="entry name" value="NPHP3_N"/>
    <property type="match status" value="1"/>
</dbReference>
<protein>
    <submittedName>
        <fullName evidence="5">Vegetative incompatibility protein HET-E-1-like protein 16</fullName>
    </submittedName>
</protein>
<dbReference type="SUPFAM" id="SSF48403">
    <property type="entry name" value="Ankyrin repeat"/>
    <property type="match status" value="1"/>
</dbReference>
<dbReference type="InterPro" id="IPR053137">
    <property type="entry name" value="NLR-like"/>
</dbReference>
<dbReference type="Proteomes" id="UP000186583">
    <property type="component" value="Unassembled WGS sequence"/>
</dbReference>
<dbReference type="GO" id="GO:0009116">
    <property type="term" value="P:nucleoside metabolic process"/>
    <property type="evidence" value="ECO:0007669"/>
    <property type="project" value="InterPro"/>
</dbReference>